<dbReference type="InterPro" id="IPR011515">
    <property type="entry name" value="Shugoshin_C"/>
</dbReference>
<feature type="coiled-coil region" evidence="3">
    <location>
        <begin position="16"/>
        <end position="43"/>
    </location>
</feature>
<evidence type="ECO:0000256" key="4">
    <source>
        <dbReference type="SAM" id="MobiDB-lite"/>
    </source>
</evidence>
<reference evidence="6" key="1">
    <citation type="submission" date="2024-01" db="EMBL/GenBank/DDBJ databases">
        <authorList>
            <person name="Webb A."/>
        </authorList>
    </citation>
    <scope>NUCLEOTIDE SEQUENCE</scope>
    <source>
        <strain evidence="6">Pm1</strain>
    </source>
</reference>
<comment type="similarity">
    <text evidence="1">Belongs to the shugoshin family.</text>
</comment>
<evidence type="ECO:0000256" key="1">
    <source>
        <dbReference type="ARBA" id="ARBA00010845"/>
    </source>
</evidence>
<comment type="caution">
    <text evidence="6">The sequence shown here is derived from an EMBL/GenBank/DDBJ whole genome shotgun (WGS) entry which is preliminary data.</text>
</comment>
<feature type="compositionally biased region" description="Basic and acidic residues" evidence="4">
    <location>
        <begin position="83"/>
        <end position="95"/>
    </location>
</feature>
<evidence type="ECO:0000256" key="2">
    <source>
        <dbReference type="ARBA" id="ARBA00022829"/>
    </source>
</evidence>
<name>A0AAV1TZ98_9STRA</name>
<feature type="domain" description="Shugoshin C-terminal" evidence="5">
    <location>
        <begin position="224"/>
        <end position="244"/>
    </location>
</feature>
<evidence type="ECO:0000313" key="6">
    <source>
        <dbReference type="EMBL" id="CAK7927706.1"/>
    </source>
</evidence>
<accession>A0AAV1TZ98</accession>
<keyword evidence="2" id="KW-0159">Chromosome partition</keyword>
<dbReference type="GO" id="GO:0000775">
    <property type="term" value="C:chromosome, centromeric region"/>
    <property type="evidence" value="ECO:0007669"/>
    <property type="project" value="InterPro"/>
</dbReference>
<evidence type="ECO:0000256" key="3">
    <source>
        <dbReference type="SAM" id="Coils"/>
    </source>
</evidence>
<dbReference type="Proteomes" id="UP001162060">
    <property type="component" value="Unassembled WGS sequence"/>
</dbReference>
<keyword evidence="3" id="KW-0175">Coiled coil</keyword>
<dbReference type="GO" id="GO:0005634">
    <property type="term" value="C:nucleus"/>
    <property type="evidence" value="ECO:0007669"/>
    <property type="project" value="InterPro"/>
</dbReference>
<dbReference type="Pfam" id="PF07557">
    <property type="entry name" value="Shugoshin_C"/>
    <property type="match status" value="2"/>
</dbReference>
<dbReference type="EMBL" id="CAKLBY020000114">
    <property type="protein sequence ID" value="CAK7927706.1"/>
    <property type="molecule type" value="Genomic_DNA"/>
</dbReference>
<sequence length="325" mass="36834">MTQHSVARAYSIIQEAQELRDKARKLSERNAELAKALTLTRQELTKARTAQNAVFSEKVLEWMEARCKPIEVRHTAVQCSFGEPERASEKYRQEEPDSAFSPSRRVDGAMTVHARSRRTSPAVNFVTCEVGPMGCKQDEDTISLVLHSNRECRANKNRDGSIECEAIDDCTKLKKAAEPSTCLNNSTARDRVESLARQHQQTFSSPVTSCSSSRRTKVARTKRLRQRGTTVSYVEPKLNTKLRRGDYYGLGKQTMQSNKHRRRSKHCAGADPRCTGAASRSNSFTQHFSPFHRRRAMRSVTRGVSYAEPKLNTKLRRGDKFTFTT</sequence>
<dbReference type="AlphaFoldDB" id="A0AAV1TZ98"/>
<proteinExistence type="inferred from homology"/>
<organism evidence="6 7">
    <name type="scientific">Peronospora matthiolae</name>
    <dbReference type="NCBI Taxonomy" id="2874970"/>
    <lineage>
        <taxon>Eukaryota</taxon>
        <taxon>Sar</taxon>
        <taxon>Stramenopiles</taxon>
        <taxon>Oomycota</taxon>
        <taxon>Peronosporomycetes</taxon>
        <taxon>Peronosporales</taxon>
        <taxon>Peronosporaceae</taxon>
        <taxon>Peronospora</taxon>
    </lineage>
</organism>
<dbReference type="GO" id="GO:0045132">
    <property type="term" value="P:meiotic chromosome segregation"/>
    <property type="evidence" value="ECO:0007669"/>
    <property type="project" value="InterPro"/>
</dbReference>
<feature type="region of interest" description="Disordered" evidence="4">
    <location>
        <begin position="253"/>
        <end position="283"/>
    </location>
</feature>
<protein>
    <recommendedName>
        <fullName evidence="5">Shugoshin C-terminal domain-containing protein</fullName>
    </recommendedName>
</protein>
<feature type="region of interest" description="Disordered" evidence="4">
    <location>
        <begin position="83"/>
        <end position="104"/>
    </location>
</feature>
<gene>
    <name evidence="6" type="ORF">PM001_LOCUS12856</name>
</gene>
<evidence type="ECO:0000313" key="7">
    <source>
        <dbReference type="Proteomes" id="UP001162060"/>
    </source>
</evidence>
<evidence type="ECO:0000259" key="5">
    <source>
        <dbReference type="Pfam" id="PF07557"/>
    </source>
</evidence>
<feature type="domain" description="Shugoshin C-terminal" evidence="5">
    <location>
        <begin position="298"/>
        <end position="317"/>
    </location>
</feature>